<dbReference type="Proteomes" id="UP001372526">
    <property type="component" value="Unassembled WGS sequence"/>
</dbReference>
<evidence type="ECO:0000256" key="6">
    <source>
        <dbReference type="ARBA" id="ARBA00022989"/>
    </source>
</evidence>
<evidence type="ECO:0000313" key="10">
    <source>
        <dbReference type="Proteomes" id="UP001372526"/>
    </source>
</evidence>
<feature type="transmembrane region" description="Helical" evidence="8">
    <location>
        <begin position="145"/>
        <end position="166"/>
    </location>
</feature>
<keyword evidence="6 8" id="KW-1133">Transmembrane helix</keyword>
<sequence length="216" mass="24313">MGNVGLLISGAALFLNSLVMLGKADEKSAGVFNLFVGVLQIIIPFYLIVVSDQSNWTVYLYAATFLFGLTYLYVGVTFIAGLKGDGLGWFSLWVAIIALFYMIVAIIHFHDIVNALTWFMWAFLWFLFFISNVQKKSINHYVGKIAFVQSWVTLTCPALLSLIGVWETSYVYNLWICISILSIIYFCVCTFKLKGNVNAVHKNIDTHTIEKCGNTK</sequence>
<dbReference type="InterPro" id="IPR038523">
    <property type="entry name" value="AmiSUreI_transpt_sf"/>
</dbReference>
<keyword evidence="10" id="KW-1185">Reference proteome</keyword>
<feature type="transmembrane region" description="Helical" evidence="8">
    <location>
        <begin position="115"/>
        <end position="133"/>
    </location>
</feature>
<dbReference type="Gene3D" id="1.25.40.600">
    <property type="match status" value="1"/>
</dbReference>
<comment type="similarity">
    <text evidence="2">Belongs to the AmiS/UreI family.</text>
</comment>
<keyword evidence="7 8" id="KW-0472">Membrane</keyword>
<evidence type="ECO:0000256" key="2">
    <source>
        <dbReference type="ARBA" id="ARBA00010068"/>
    </source>
</evidence>
<feature type="transmembrane region" description="Helical" evidence="8">
    <location>
        <begin position="172"/>
        <end position="193"/>
    </location>
</feature>
<keyword evidence="3" id="KW-0813">Transport</keyword>
<feature type="transmembrane region" description="Helical" evidence="8">
    <location>
        <begin position="56"/>
        <end position="80"/>
    </location>
</feature>
<comment type="subcellular location">
    <subcellularLocation>
        <location evidence="1">Cell membrane</location>
        <topology evidence="1">Multi-pass membrane protein</topology>
    </subcellularLocation>
</comment>
<feature type="transmembrane region" description="Helical" evidence="8">
    <location>
        <begin position="31"/>
        <end position="50"/>
    </location>
</feature>
<comment type="caution">
    <text evidence="9">The sequence shown here is derived from an EMBL/GenBank/DDBJ whole genome shotgun (WGS) entry which is preliminary data.</text>
</comment>
<dbReference type="InterPro" id="IPR003211">
    <property type="entry name" value="AmiSUreI_transpt"/>
</dbReference>
<organism evidence="9 10">
    <name type="scientific">Bacillus bruguierae</name>
    <dbReference type="NCBI Taxonomy" id="3127667"/>
    <lineage>
        <taxon>Bacteria</taxon>
        <taxon>Bacillati</taxon>
        <taxon>Bacillota</taxon>
        <taxon>Bacilli</taxon>
        <taxon>Bacillales</taxon>
        <taxon>Bacillaceae</taxon>
        <taxon>Bacillus</taxon>
    </lineage>
</organism>
<evidence type="ECO:0000256" key="3">
    <source>
        <dbReference type="ARBA" id="ARBA00022448"/>
    </source>
</evidence>
<reference evidence="9 10" key="1">
    <citation type="submission" date="2024-01" db="EMBL/GenBank/DDBJ databases">
        <title>Seven novel Bacillus-like species.</title>
        <authorList>
            <person name="Liu G."/>
        </authorList>
    </citation>
    <scope>NUCLEOTIDE SEQUENCE [LARGE SCALE GENOMIC DNA]</scope>
    <source>
        <strain evidence="9 10">FJAT-51639</strain>
    </source>
</reference>
<protein>
    <submittedName>
        <fullName evidence="9">AmiS/UreI family transporter</fullName>
    </submittedName>
</protein>
<evidence type="ECO:0000256" key="1">
    <source>
        <dbReference type="ARBA" id="ARBA00004651"/>
    </source>
</evidence>
<accession>A0ABU8FG93</accession>
<feature type="transmembrane region" description="Helical" evidence="8">
    <location>
        <begin position="87"/>
        <end position="109"/>
    </location>
</feature>
<name>A0ABU8FG93_9BACI</name>
<dbReference type="EMBL" id="JBAWSX010000004">
    <property type="protein sequence ID" value="MEI4801698.1"/>
    <property type="molecule type" value="Genomic_DNA"/>
</dbReference>
<evidence type="ECO:0000256" key="8">
    <source>
        <dbReference type="SAM" id="Phobius"/>
    </source>
</evidence>
<evidence type="ECO:0000256" key="4">
    <source>
        <dbReference type="ARBA" id="ARBA00022475"/>
    </source>
</evidence>
<keyword evidence="5 8" id="KW-0812">Transmembrane</keyword>
<proteinExistence type="inferred from homology"/>
<dbReference type="CDD" id="cd13429">
    <property type="entry name" value="UreI_AmiS_like_2"/>
    <property type="match status" value="1"/>
</dbReference>
<evidence type="ECO:0000256" key="5">
    <source>
        <dbReference type="ARBA" id="ARBA00022692"/>
    </source>
</evidence>
<dbReference type="Pfam" id="PF02293">
    <property type="entry name" value="AmiS_UreI"/>
    <property type="match status" value="1"/>
</dbReference>
<dbReference type="RefSeq" id="WP_336472346.1">
    <property type="nucleotide sequence ID" value="NZ_JBAWSX010000004.1"/>
</dbReference>
<keyword evidence="4" id="KW-1003">Cell membrane</keyword>
<evidence type="ECO:0000313" key="9">
    <source>
        <dbReference type="EMBL" id="MEI4801698.1"/>
    </source>
</evidence>
<evidence type="ECO:0000256" key="7">
    <source>
        <dbReference type="ARBA" id="ARBA00023136"/>
    </source>
</evidence>
<gene>
    <name evidence="9" type="ORF">WAZ07_10220</name>
</gene>
<feature type="transmembrane region" description="Helical" evidence="8">
    <location>
        <begin position="6"/>
        <end position="24"/>
    </location>
</feature>